<evidence type="ECO:0000259" key="12">
    <source>
        <dbReference type="Pfam" id="PF22924"/>
    </source>
</evidence>
<dbReference type="GO" id="GO:0005777">
    <property type="term" value="C:peroxisome"/>
    <property type="evidence" value="ECO:0007669"/>
    <property type="project" value="UniProtKB-SubCell"/>
</dbReference>
<dbReference type="GO" id="GO:0055088">
    <property type="term" value="P:lipid homeostasis"/>
    <property type="evidence" value="ECO:0007669"/>
    <property type="project" value="TreeGrafter"/>
</dbReference>
<evidence type="ECO:0000259" key="11">
    <source>
        <dbReference type="Pfam" id="PF01756"/>
    </source>
</evidence>
<name>A0A6M5KEH2_9DINO</name>
<dbReference type="InterPro" id="IPR002655">
    <property type="entry name" value="Acyl-CoA_oxidase_C"/>
</dbReference>
<keyword evidence="5" id="KW-0274">FAD</keyword>
<dbReference type="FunFam" id="1.20.140.10:FF:000013">
    <property type="entry name" value="Acyl-coenzyme A oxidase"/>
    <property type="match status" value="1"/>
</dbReference>
<dbReference type="EMBL" id="MT165607">
    <property type="protein sequence ID" value="QJU71798.1"/>
    <property type="molecule type" value="mRNA"/>
</dbReference>
<feature type="domain" description="Acyl-CoA oxidase C-alpha1" evidence="12">
    <location>
        <begin position="103"/>
        <end position="273"/>
    </location>
</feature>
<keyword evidence="9" id="KW-0576">Peroxisome</keyword>
<dbReference type="GO" id="GO:0005504">
    <property type="term" value="F:fatty acid binding"/>
    <property type="evidence" value="ECO:0007669"/>
    <property type="project" value="TreeGrafter"/>
</dbReference>
<feature type="chain" id="PRO_5027028441" evidence="10">
    <location>
        <begin position="19"/>
        <end position="532"/>
    </location>
</feature>
<dbReference type="Pfam" id="PF22924">
    <property type="entry name" value="ACOX_C_alpha1"/>
    <property type="match status" value="1"/>
</dbReference>
<evidence type="ECO:0000256" key="5">
    <source>
        <dbReference type="ARBA" id="ARBA00022827"/>
    </source>
</evidence>
<dbReference type="Gene3D" id="1.20.140.10">
    <property type="entry name" value="Butyryl-CoA Dehydrogenase, subunit A, domain 3"/>
    <property type="match status" value="2"/>
</dbReference>
<organism evidence="13">
    <name type="scientific">Gambierdiscus pacificus</name>
    <dbReference type="NCBI Taxonomy" id="439314"/>
    <lineage>
        <taxon>Eukaryota</taxon>
        <taxon>Sar</taxon>
        <taxon>Alveolata</taxon>
        <taxon>Dinophyceae</taxon>
        <taxon>Gonyaulacales</taxon>
        <taxon>Pyrocystaceae</taxon>
        <taxon>Gambierdiscus</taxon>
    </lineage>
</organism>
<dbReference type="InterPro" id="IPR036250">
    <property type="entry name" value="AcylCo_DH-like_C"/>
</dbReference>
<evidence type="ECO:0000256" key="8">
    <source>
        <dbReference type="ARBA" id="ARBA00023098"/>
    </source>
</evidence>
<dbReference type="GO" id="GO:0071949">
    <property type="term" value="F:FAD binding"/>
    <property type="evidence" value="ECO:0007669"/>
    <property type="project" value="InterPro"/>
</dbReference>
<evidence type="ECO:0000256" key="2">
    <source>
        <dbReference type="ARBA" id="ARBA00004275"/>
    </source>
</evidence>
<feature type="domain" description="Acyl-CoA oxidase C-terminal" evidence="11">
    <location>
        <begin position="312"/>
        <end position="479"/>
    </location>
</feature>
<evidence type="ECO:0000256" key="10">
    <source>
        <dbReference type="SAM" id="SignalP"/>
    </source>
</evidence>
<dbReference type="PANTHER" id="PTHR10909:SF250">
    <property type="entry name" value="PEROXISOMAL ACYL-COENZYME A OXIDASE 1"/>
    <property type="match status" value="1"/>
</dbReference>
<evidence type="ECO:0000256" key="4">
    <source>
        <dbReference type="ARBA" id="ARBA00022630"/>
    </source>
</evidence>
<dbReference type="GO" id="GO:0003997">
    <property type="term" value="F:acyl-CoA oxidase activity"/>
    <property type="evidence" value="ECO:0007669"/>
    <property type="project" value="InterPro"/>
</dbReference>
<protein>
    <submittedName>
        <fullName evidence="13">Acyl CoA oxidase</fullName>
    </submittedName>
</protein>
<dbReference type="SUPFAM" id="SSF56645">
    <property type="entry name" value="Acyl-CoA dehydrogenase NM domain-like"/>
    <property type="match status" value="1"/>
</dbReference>
<dbReference type="Gene3D" id="2.40.110.10">
    <property type="entry name" value="Butyryl-CoA Dehydrogenase, subunit A, domain 2"/>
    <property type="match status" value="1"/>
</dbReference>
<keyword evidence="8" id="KW-0443">Lipid metabolism</keyword>
<comment type="cofactor">
    <cofactor evidence="1">
        <name>FAD</name>
        <dbReference type="ChEBI" id="CHEBI:57692"/>
    </cofactor>
</comment>
<evidence type="ECO:0000256" key="7">
    <source>
        <dbReference type="ARBA" id="ARBA00023002"/>
    </source>
</evidence>
<dbReference type="SUPFAM" id="SSF47203">
    <property type="entry name" value="Acyl-CoA dehydrogenase C-terminal domain-like"/>
    <property type="match status" value="2"/>
</dbReference>
<keyword evidence="10" id="KW-0732">Signal</keyword>
<reference evidence="13" key="1">
    <citation type="journal article" date="2020" name="PLoS ONE">
        <title>Transcriptomic analysis of polyketide synthases in a highly ciguatoxic dinoflagellate, Gambierdiscus polynesiensis and low toxicity Gambierdiscus pacificus, from French Polynesia.</title>
        <authorList>
            <person name="Van Dolah F.M."/>
            <person name="Morey J.S."/>
            <person name="Milne S."/>
            <person name="Ung A."/>
            <person name="Anderson P.E."/>
            <person name="Chinain M."/>
        </authorList>
    </citation>
    <scope>NUCLEOTIDE SEQUENCE</scope>
</reference>
<keyword evidence="4" id="KW-0285">Flavoprotein</keyword>
<keyword evidence="7" id="KW-0560">Oxidoreductase</keyword>
<evidence type="ECO:0000256" key="1">
    <source>
        <dbReference type="ARBA" id="ARBA00001974"/>
    </source>
</evidence>
<evidence type="ECO:0000256" key="6">
    <source>
        <dbReference type="ARBA" id="ARBA00022832"/>
    </source>
</evidence>
<accession>A0A6M5KEH2</accession>
<dbReference type="AlphaFoldDB" id="A0A6M5KEH2"/>
<dbReference type="GO" id="GO:0033540">
    <property type="term" value="P:fatty acid beta-oxidation using acyl-CoA oxidase"/>
    <property type="evidence" value="ECO:0007669"/>
    <property type="project" value="TreeGrafter"/>
</dbReference>
<proteinExistence type="evidence at transcript level"/>
<keyword evidence="6" id="KW-0276">Fatty acid metabolism</keyword>
<dbReference type="InterPro" id="IPR046373">
    <property type="entry name" value="Acyl-CoA_Oxase/DH_mid-dom_sf"/>
</dbReference>
<comment type="subcellular location">
    <subcellularLocation>
        <location evidence="2">Peroxisome</location>
    </subcellularLocation>
</comment>
<evidence type="ECO:0000256" key="3">
    <source>
        <dbReference type="ARBA" id="ARBA00006288"/>
    </source>
</evidence>
<dbReference type="InterPro" id="IPR055060">
    <property type="entry name" value="ACOX_C_alpha1"/>
</dbReference>
<comment type="similarity">
    <text evidence="3">Belongs to the acyl-CoA oxidase family.</text>
</comment>
<dbReference type="Pfam" id="PF01756">
    <property type="entry name" value="ACOX"/>
    <property type="match status" value="1"/>
</dbReference>
<dbReference type="InterPro" id="IPR009100">
    <property type="entry name" value="AcylCoA_DH/oxidase_NM_dom_sf"/>
</dbReference>
<dbReference type="InterPro" id="IPR012258">
    <property type="entry name" value="Acyl-CoA_oxidase"/>
</dbReference>
<dbReference type="PANTHER" id="PTHR10909">
    <property type="entry name" value="ELECTRON TRANSPORT OXIDOREDUCTASE"/>
    <property type="match status" value="1"/>
</dbReference>
<sequence>MKWWPTGIQACTHAAVMAQLVIDGVSYGFHGFFVQLRDDKGQCMPGIEIGEIGPKFDPEHNYIGYCRFSNVRIPRFNMFAKNQQVTREGEYMPAAPKLSKFKYISMMSTRVAFVGMSAQSVAKTAVIATRYACVRHQGFKDTTAENPLALGENRVIEYKMQQYRAFRAIGLGYMFHFTSRWIGDYLARVQKEVSAGNEAAADELPELHASCAGLKVWATLYAHEAMEDMRRSCGGQGFLRSSALGDIVTEFGVAVTGEGEQVILSLQVARYLIKAVSEQRAGRPLAGTVTYLEGASTASKPDFSPGFAGDRLEQLVQLYKERARHFTLQLESRFLAARNVGKSFDQALNHVAVAAYKASETHCVFIFARNFLLALDQYVKDPAIMAALRRVAELVLLQLMREHAGDWLETLTFEQLGHVQDRIDQLLAEVRPDCIGLTDGFGFSDGALKNSTLGRYDGNVYEAIYERAKQSPLNSPGKPMVAWEHFKEVLDLDFLREGMRTQRVTGSPASLGAPVHGGRGDLVAAATTASKL</sequence>
<feature type="signal peptide" evidence="10">
    <location>
        <begin position="1"/>
        <end position="18"/>
    </location>
</feature>
<evidence type="ECO:0000256" key="9">
    <source>
        <dbReference type="ARBA" id="ARBA00023140"/>
    </source>
</evidence>
<evidence type="ECO:0000313" key="13">
    <source>
        <dbReference type="EMBL" id="QJU71798.1"/>
    </source>
</evidence>